<feature type="compositionally biased region" description="Pro residues" evidence="1">
    <location>
        <begin position="54"/>
        <end position="66"/>
    </location>
</feature>
<gene>
    <name evidence="3" type="ORF">B1H18_25160</name>
</gene>
<dbReference type="CDD" id="cd00093">
    <property type="entry name" value="HTH_XRE"/>
    <property type="match status" value="1"/>
</dbReference>
<sequence length="72" mass="7622">MACGFSQEEFAEAVGVDRTTVQRWERAGDPALSPGSARRSPGASTSRRANSTLHPPPYSPARPPPQNTSLGT</sequence>
<dbReference type="GO" id="GO:0003677">
    <property type="term" value="F:DNA binding"/>
    <property type="evidence" value="ECO:0007669"/>
    <property type="project" value="InterPro"/>
</dbReference>
<evidence type="ECO:0000313" key="3">
    <source>
        <dbReference type="EMBL" id="OON74388.1"/>
    </source>
</evidence>
<feature type="region of interest" description="Disordered" evidence="1">
    <location>
        <begin position="24"/>
        <end position="72"/>
    </location>
</feature>
<feature type="compositionally biased region" description="Polar residues" evidence="1">
    <location>
        <begin position="42"/>
        <end position="53"/>
    </location>
</feature>
<dbReference type="Pfam" id="PF01381">
    <property type="entry name" value="HTH_3"/>
    <property type="match status" value="1"/>
</dbReference>
<dbReference type="AlphaFoldDB" id="A0A1V4A355"/>
<dbReference type="SUPFAM" id="SSF47413">
    <property type="entry name" value="lambda repressor-like DNA-binding domains"/>
    <property type="match status" value="1"/>
</dbReference>
<feature type="domain" description="HTH cro/C1-type" evidence="2">
    <location>
        <begin position="2"/>
        <end position="26"/>
    </location>
</feature>
<protein>
    <recommendedName>
        <fullName evidence="2">HTH cro/C1-type domain-containing protein</fullName>
    </recommendedName>
</protein>
<reference evidence="3 4" key="1">
    <citation type="submission" date="2017-02" db="EMBL/GenBank/DDBJ databases">
        <title>Draft Genome Sequence of Streptomyces tsukubaensis F601, a Producer of the immunosuppressant tacrolimus FK506.</title>
        <authorList>
            <person name="Zong G."/>
            <person name="Zhong C."/>
            <person name="Fu J."/>
            <person name="Qin R."/>
            <person name="Cao G."/>
        </authorList>
    </citation>
    <scope>NUCLEOTIDE SEQUENCE [LARGE SCALE GENOMIC DNA]</scope>
    <source>
        <strain evidence="3 4">F601</strain>
    </source>
</reference>
<evidence type="ECO:0000259" key="2">
    <source>
        <dbReference type="PROSITE" id="PS50943"/>
    </source>
</evidence>
<dbReference type="Gene3D" id="1.10.260.40">
    <property type="entry name" value="lambda repressor-like DNA-binding domains"/>
    <property type="match status" value="1"/>
</dbReference>
<dbReference type="Proteomes" id="UP000190539">
    <property type="component" value="Unassembled WGS sequence"/>
</dbReference>
<dbReference type="PROSITE" id="PS50943">
    <property type="entry name" value="HTH_CROC1"/>
    <property type="match status" value="1"/>
</dbReference>
<keyword evidence="4" id="KW-1185">Reference proteome</keyword>
<organism evidence="3 4">
    <name type="scientific">Streptomyces tsukubensis</name>
    <dbReference type="NCBI Taxonomy" id="83656"/>
    <lineage>
        <taxon>Bacteria</taxon>
        <taxon>Bacillati</taxon>
        <taxon>Actinomycetota</taxon>
        <taxon>Actinomycetes</taxon>
        <taxon>Kitasatosporales</taxon>
        <taxon>Streptomycetaceae</taxon>
        <taxon>Streptomyces</taxon>
    </lineage>
</organism>
<evidence type="ECO:0000256" key="1">
    <source>
        <dbReference type="SAM" id="MobiDB-lite"/>
    </source>
</evidence>
<accession>A0A1V4A355</accession>
<evidence type="ECO:0000313" key="4">
    <source>
        <dbReference type="Proteomes" id="UP000190539"/>
    </source>
</evidence>
<name>A0A1V4A355_9ACTN</name>
<comment type="caution">
    <text evidence="3">The sequence shown here is derived from an EMBL/GenBank/DDBJ whole genome shotgun (WGS) entry which is preliminary data.</text>
</comment>
<dbReference type="EMBL" id="MVFC01000027">
    <property type="protein sequence ID" value="OON74388.1"/>
    <property type="molecule type" value="Genomic_DNA"/>
</dbReference>
<dbReference type="InterPro" id="IPR010982">
    <property type="entry name" value="Lambda_DNA-bd_dom_sf"/>
</dbReference>
<proteinExistence type="predicted"/>
<dbReference type="RefSeq" id="WP_306292977.1">
    <property type="nucleotide sequence ID" value="NZ_CP045178.1"/>
</dbReference>
<dbReference type="InterPro" id="IPR001387">
    <property type="entry name" value="Cro/C1-type_HTH"/>
</dbReference>